<dbReference type="EMBL" id="LAZR01000727">
    <property type="protein sequence ID" value="KKN59407.1"/>
    <property type="molecule type" value="Genomic_DNA"/>
</dbReference>
<name>A0A0F9SAX5_9ZZZZ</name>
<comment type="caution">
    <text evidence="1">The sequence shown here is derived from an EMBL/GenBank/DDBJ whole genome shotgun (WGS) entry which is preliminary data.</text>
</comment>
<sequence>MSDKQEITPPLNEAELEALDDLMGECDCPCQRDCGAEIPTKRSVKGTGDRYE</sequence>
<evidence type="ECO:0000313" key="1">
    <source>
        <dbReference type="EMBL" id="KKN59407.1"/>
    </source>
</evidence>
<dbReference type="AlphaFoldDB" id="A0A0F9SAX5"/>
<protein>
    <submittedName>
        <fullName evidence="1">Uncharacterized protein</fullName>
    </submittedName>
</protein>
<accession>A0A0F9SAX5</accession>
<proteinExistence type="predicted"/>
<reference evidence="1" key="1">
    <citation type="journal article" date="2015" name="Nature">
        <title>Complex archaea that bridge the gap between prokaryotes and eukaryotes.</title>
        <authorList>
            <person name="Spang A."/>
            <person name="Saw J.H."/>
            <person name="Jorgensen S.L."/>
            <person name="Zaremba-Niedzwiedzka K."/>
            <person name="Martijn J."/>
            <person name="Lind A.E."/>
            <person name="van Eijk R."/>
            <person name="Schleper C."/>
            <person name="Guy L."/>
            <person name="Ettema T.J."/>
        </authorList>
    </citation>
    <scope>NUCLEOTIDE SEQUENCE</scope>
</reference>
<gene>
    <name evidence="1" type="ORF">LCGC14_0542420</name>
</gene>
<organism evidence="1">
    <name type="scientific">marine sediment metagenome</name>
    <dbReference type="NCBI Taxonomy" id="412755"/>
    <lineage>
        <taxon>unclassified sequences</taxon>
        <taxon>metagenomes</taxon>
        <taxon>ecological metagenomes</taxon>
    </lineage>
</organism>